<feature type="domain" description="Peptidase C-terminal archaeal/bacterial" evidence="2">
    <location>
        <begin position="677"/>
        <end position="747"/>
    </location>
</feature>
<proteinExistence type="predicted"/>
<feature type="region of interest" description="Disordered" evidence="1">
    <location>
        <begin position="615"/>
        <end position="659"/>
    </location>
</feature>
<feature type="compositionally biased region" description="Polar residues" evidence="1">
    <location>
        <begin position="618"/>
        <end position="632"/>
    </location>
</feature>
<accession>A0A074MFC2</accession>
<name>A0A074MFC2_ERYLO</name>
<evidence type="ECO:0000256" key="1">
    <source>
        <dbReference type="SAM" id="MobiDB-lite"/>
    </source>
</evidence>
<feature type="domain" description="Peptidase C-terminal archaeal/bacterial" evidence="2">
    <location>
        <begin position="275"/>
        <end position="341"/>
    </location>
</feature>
<dbReference type="InterPro" id="IPR007280">
    <property type="entry name" value="Peptidase_C_arc/bac"/>
</dbReference>
<gene>
    <name evidence="4" type="ORF">EH31_10755</name>
</gene>
<dbReference type="EMBL" id="JMIW01000003">
    <property type="protein sequence ID" value="KEO90558.1"/>
    <property type="molecule type" value="Genomic_DNA"/>
</dbReference>
<dbReference type="Proteomes" id="UP000027647">
    <property type="component" value="Unassembled WGS sequence"/>
</dbReference>
<dbReference type="Pfam" id="PF07705">
    <property type="entry name" value="CARDB"/>
    <property type="match status" value="2"/>
</dbReference>
<evidence type="ECO:0000259" key="3">
    <source>
        <dbReference type="Pfam" id="PF07705"/>
    </source>
</evidence>
<evidence type="ECO:0000259" key="2">
    <source>
        <dbReference type="Pfam" id="PF04151"/>
    </source>
</evidence>
<dbReference type="STRING" id="1044.EH31_10755"/>
<reference evidence="4 5" key="1">
    <citation type="submission" date="2014-04" db="EMBL/GenBank/DDBJ databases">
        <title>A comprehensive comparison of genomes of Erythrobacter spp. strains.</title>
        <authorList>
            <person name="Zheng Q."/>
        </authorList>
    </citation>
    <scope>NUCLEOTIDE SEQUENCE [LARGE SCALE GENOMIC DNA]</scope>
    <source>
        <strain evidence="4 5">DSM 6997</strain>
    </source>
</reference>
<sequence length="1567" mass="164721">MVRQSFRGGDVVDLEIDIRNAGQGDARRSEAAVFLVIDGVPREMRSNSTNALDAGRSDTGESLSFALPSDLQAGRYTVLVVIDARSQVAESNEDNNSTLFFIDVDGPAGDPDLEITDLDVGSQDINPQEFVNQPYAPGDTLSLEIDVQNTGVGNAASSTAAVHLSFDNALQQMDTNRTTSLDAGERDTNESLSFEIPTHLSPGVYGLAVRVDDGEVIDEADENNNSIIFFITVEDDFADQPGDNDTINAIGSLQPGGNVSGVISGPDTNDDSFGDRDVFQITLEEGQRYTFTLEGDSDLQNGLFTIRDGDDFNIRLGQSAEGRTTDLEFVAPSSGVFYIRVGTGQEGQTGAYTLRASQGEIPPPPPGADLRVINARLDETTVEQGESLIVRWEIENIGNLAIGATSVAIRLRDTSDGSYLINPENGTQVFASGNTSALNPGEIDTNESASIVVPSSIAVGSYEVEILALPGDELDTDVSNNIEALSLVVTATETPPTNPQSNDDYADQPGDFDSVNGVGMLAMGSSISGEIGPRDSDDGTYGDKDVFLVSLEAGQTYLIELTAQGLPLGIFTVRDPSNFSNVLQVSRIGQTTATEFTPGETGNYWIRVGTGGEPNDQGGYTLSIDNITSGQSDEPGAPPAPADDFPDFPGDSGATSGIPTLSLGSSIRGSIEVAGDKDVVAVDLVAGQRYQFSLEQAGRGAEALQSVFMTIRDPDNFNDVDARGGGGSQATITFDATESGTFFVRVGSGEVGGSGDYLLNVENIGMTPAPPSTGGPPPEDIVDQAFDEFVEILRLSVLNFSDPSTWEGLLALTILMDDVEFERFARKIVDLKIAKTFPLLETADIGIEVLFAVQTADPGQGAREGVGQLFESLAGAAAGFVGAQIGRAVGGLIGGLGGGVTGFVVGSWAGAAIGGVVFSELVYTQDTQDDARQLGYDFYDFFAARSIFAESEFGEISVGTTALSIDEAELVQFDEQWYVETYPDALSALQSGAAGSAYAHFLTTGIDLGYQPNQAQTLTRADLATQLTDNNPLALGNTAVLTLALGEFAGDGLSDVERTVGSLINGERGTGALLDFDAGLSSIASRKATDLIANFTDDAIAAALAEADSGWAQGWSNGNQLTQQFRGVIEELIGESADASRLALFAVASETGDPADILSELQNQAEFAAAMSNAAFDTIGIAEFGGLWVVVLADREADYTIIEPGADTLTQTSVFGGTQNDQLIAGGRSARLYGLDGDDSLIGGNRVDFLSGGLGDDRIDGGSNVDTAVVAGLRSQYTVTQTSTGQFTVVGPEGTDTLSAVEFLRFDDELLRLLPGAGVSVAFDGVAPASYQSAMENIRDFDGNTLGGDGSWLWIGASDINGDGDQDQILVNREIGRFATVGTGPDGLVYFDDFSWAGETRVAGIYIDPLVADGTVEAGGDFDSQRRFQNDLQIENINRVLGADDYDGDGIQEVYFALTDGTAYLRALMHADGNIRYANYQSEEEVREYLTSNGFDAGTFGTWFTQQTDGAALALDQSVAAILPPESAVGLLPATGPWGNSNSEAGFAPGAPGLFPPELQLVGEVYG</sequence>
<dbReference type="eggNOG" id="COG1404">
    <property type="taxonomic scope" value="Bacteria"/>
</dbReference>
<dbReference type="Pfam" id="PF04151">
    <property type="entry name" value="PPC"/>
    <property type="match status" value="2"/>
</dbReference>
<dbReference type="InterPro" id="IPR011049">
    <property type="entry name" value="Serralysin-like_metalloprot_C"/>
</dbReference>
<evidence type="ECO:0008006" key="6">
    <source>
        <dbReference type="Google" id="ProtNLM"/>
    </source>
</evidence>
<dbReference type="SUPFAM" id="SSF51120">
    <property type="entry name" value="beta-Roll"/>
    <property type="match status" value="1"/>
</dbReference>
<feature type="domain" description="CARDB" evidence="3">
    <location>
        <begin position="9"/>
        <end position="97"/>
    </location>
</feature>
<protein>
    <recommendedName>
        <fullName evidence="6">CARDB domain-containing protein</fullName>
    </recommendedName>
</protein>
<dbReference type="InterPro" id="IPR013783">
    <property type="entry name" value="Ig-like_fold"/>
</dbReference>
<organism evidence="4 5">
    <name type="scientific">Erythrobacter longus</name>
    <dbReference type="NCBI Taxonomy" id="1044"/>
    <lineage>
        <taxon>Bacteria</taxon>
        <taxon>Pseudomonadati</taxon>
        <taxon>Pseudomonadota</taxon>
        <taxon>Alphaproteobacteria</taxon>
        <taxon>Sphingomonadales</taxon>
        <taxon>Erythrobacteraceae</taxon>
        <taxon>Erythrobacter/Porphyrobacter group</taxon>
        <taxon>Erythrobacter</taxon>
    </lineage>
</organism>
<dbReference type="Gene3D" id="2.60.40.10">
    <property type="entry name" value="Immunoglobulins"/>
    <property type="match status" value="3"/>
</dbReference>
<dbReference type="RefSeq" id="WP_034960002.1">
    <property type="nucleotide sequence ID" value="NZ_JMIW01000003.1"/>
</dbReference>
<evidence type="ECO:0000313" key="5">
    <source>
        <dbReference type="Proteomes" id="UP000027647"/>
    </source>
</evidence>
<dbReference type="InterPro" id="IPR011635">
    <property type="entry name" value="CARDB"/>
</dbReference>
<comment type="caution">
    <text evidence="4">The sequence shown here is derived from an EMBL/GenBank/DDBJ whole genome shotgun (WGS) entry which is preliminary data.</text>
</comment>
<dbReference type="PROSITE" id="PS00330">
    <property type="entry name" value="HEMOLYSIN_CALCIUM"/>
    <property type="match status" value="1"/>
</dbReference>
<feature type="domain" description="CARDB" evidence="3">
    <location>
        <begin position="128"/>
        <end position="226"/>
    </location>
</feature>
<dbReference type="eggNOG" id="COG2931">
    <property type="taxonomic scope" value="Bacteria"/>
</dbReference>
<dbReference type="Gene3D" id="2.60.120.380">
    <property type="match status" value="3"/>
</dbReference>
<keyword evidence="5" id="KW-1185">Reference proteome</keyword>
<dbReference type="InterPro" id="IPR018511">
    <property type="entry name" value="Hemolysin-typ_Ca-bd_CS"/>
</dbReference>
<evidence type="ECO:0000313" key="4">
    <source>
        <dbReference type="EMBL" id="KEO90558.1"/>
    </source>
</evidence>